<dbReference type="InterPro" id="IPR019787">
    <property type="entry name" value="Znf_PHD-finger"/>
</dbReference>
<evidence type="ECO:0000313" key="10">
    <source>
        <dbReference type="Proteomes" id="UP001652660"/>
    </source>
</evidence>
<dbReference type="InterPro" id="IPR032308">
    <property type="entry name" value="TDBD"/>
</dbReference>
<dbReference type="InterPro" id="IPR054292">
    <property type="entry name" value="DUF7028"/>
</dbReference>
<feature type="region of interest" description="Disordered" evidence="7">
    <location>
        <begin position="744"/>
        <end position="781"/>
    </location>
</feature>
<dbReference type="InterPro" id="IPR011011">
    <property type="entry name" value="Znf_FYVE_PHD"/>
</dbReference>
<keyword evidence="5" id="KW-0539">Nucleus</keyword>
<accession>A0ABM4UIF1</accession>
<sequence length="1096" mass="120179">MREGLRSNARQKGEREMLDLNKEPTENKMPSSASPSSTDYFSAQEDGRDVYSSVNMEVADNADADDVGQGEGGEGKEENNLKSNGGEYSEDAVGKAEFHFPSTNAGLVTEQVSESEPLACHTNAADIGVVNVDVSGGASISGEVVGKKRRGRKRKVAASGLSGDGGAELQSLKVESAKLAKIGEDGSTHEVLEDGRDADMVGDVVADPSTGESRQETSKGRRGRKRKTNPSGDGVSEDGGKKVQKLAVEARPLILGRVLRSRTIASTGSVKQAQGEGNAGDHEGQLEIIKTKVEADESVRPPWRGRKTVKGRRGRPPKVHGKSGNLKVAAGEKTKAGSERNFNLRRAKVVKVKKHKEKVKSDMPKLQEEKSNHKNEGEVGRNTEKQLLRNRIISILKEAGWTIEYRPRMSKEYCDAVYVDHQGRTYWSVTLAYKKLKVMVENGTADAKAISAFTLIPEDELSKLYRITKEKGKKCKKLPKVGGSKTGKGHDGTALSKCKGNSNANPHVGEKPSRKKKVDISEQGNQVIFSGRRKSKSRKKGERKPCTLLARCPENDHDADGFEMYKGKRTLLSWMIDWGTVSPGVKVQCMNHERTALLLEGRITSEGISCDCCGKVVTCADFKSHAGSSLGQAYENIFLESGHSLLQCIRESWSKQEKTDNIGFHQVNVDVAAGDDPHDDTCNICADGGELTCCDGCSSTFHHRCLQMEHEPVGYWRCVYCSCKFCGMAFSAEFCEKISEKASLSDDAPGTENAPGPDDAPCTDDAPGTDDATDTEENPDKKKVDPVLIDYMDDYERFRCYFCEEIFHTHCRPGKDAVDNHAADFSFCGRGCQKLYENLQKLLGVRHELEAGYSWTVLRRQDVVTDVVGNADSLEVLCNSKLAIALSLMDECFEPIIDERSNINVIQSVIYSCGSNLRRLNFQWFYTFILERGDELVSAAAVRLVHGNQVAEMPFIGTRFTYRRQGMCRRLLTAIELALSSLNVEKLVIPAVAEVRETWTKAFGFLPLEESKRQEMKYMSMVAFPGTDMLQKPICTEGKTSTMGGEVSKPTIEFVNGATTPCNLDASTADKLEENVETVAAVGSGGLKHNTIVLVA</sequence>
<evidence type="ECO:0000313" key="11">
    <source>
        <dbReference type="RefSeq" id="XP_071907065.1"/>
    </source>
</evidence>
<feature type="compositionally biased region" description="Basic residues" evidence="7">
    <location>
        <begin position="303"/>
        <end position="321"/>
    </location>
</feature>
<feature type="compositionally biased region" description="Basic and acidic residues" evidence="7">
    <location>
        <begin position="1"/>
        <end position="26"/>
    </location>
</feature>
<dbReference type="SMART" id="SM00249">
    <property type="entry name" value="PHD"/>
    <property type="match status" value="1"/>
</dbReference>
<dbReference type="Gene3D" id="3.30.40.10">
    <property type="entry name" value="Zinc/RING finger domain, C3HC4 (zinc finger)"/>
    <property type="match status" value="1"/>
</dbReference>
<protein>
    <submittedName>
        <fullName evidence="11">Uncharacterized protein isoform X1</fullName>
    </submittedName>
</protein>
<feature type="compositionally biased region" description="Basic and acidic residues" evidence="7">
    <location>
        <begin position="279"/>
        <end position="299"/>
    </location>
</feature>
<feature type="region of interest" description="Disordered" evidence="7">
    <location>
        <begin position="183"/>
        <end position="244"/>
    </location>
</feature>
<feature type="domain" description="PHD-type" evidence="8">
    <location>
        <begin position="679"/>
        <end position="724"/>
    </location>
</feature>
<dbReference type="InterPro" id="IPR042163">
    <property type="entry name" value="PHF12"/>
</dbReference>
<feature type="compositionally biased region" description="Polar residues" evidence="7">
    <location>
        <begin position="263"/>
        <end position="272"/>
    </location>
</feature>
<evidence type="ECO:0000256" key="3">
    <source>
        <dbReference type="ARBA" id="ARBA00022771"/>
    </source>
</evidence>
<feature type="region of interest" description="Disordered" evidence="7">
    <location>
        <begin position="145"/>
        <end position="166"/>
    </location>
</feature>
<feature type="compositionally biased region" description="Basic and acidic residues" evidence="7">
    <location>
        <begin position="359"/>
        <end position="379"/>
    </location>
</feature>
<keyword evidence="10" id="KW-1185">Reference proteome</keyword>
<feature type="compositionally biased region" description="Acidic residues" evidence="7">
    <location>
        <begin position="767"/>
        <end position="777"/>
    </location>
</feature>
<dbReference type="InterPro" id="IPR013083">
    <property type="entry name" value="Znf_RING/FYVE/PHD"/>
</dbReference>
<dbReference type="Pfam" id="PF23209">
    <property type="entry name" value="IDM1_C"/>
    <property type="match status" value="1"/>
</dbReference>
<evidence type="ECO:0000256" key="5">
    <source>
        <dbReference type="ARBA" id="ARBA00023242"/>
    </source>
</evidence>
<dbReference type="PROSITE" id="PS51186">
    <property type="entry name" value="GNAT"/>
    <property type="match status" value="1"/>
</dbReference>
<dbReference type="InterPro" id="IPR056511">
    <property type="entry name" value="IDM1_C"/>
</dbReference>
<feature type="domain" description="N-acetyltransferase" evidence="9">
    <location>
        <begin position="884"/>
        <end position="1031"/>
    </location>
</feature>
<evidence type="ECO:0000256" key="2">
    <source>
        <dbReference type="ARBA" id="ARBA00022723"/>
    </source>
</evidence>
<evidence type="ECO:0000259" key="8">
    <source>
        <dbReference type="PROSITE" id="PS50016"/>
    </source>
</evidence>
<dbReference type="InterPro" id="IPR016181">
    <property type="entry name" value="Acyl_CoA_acyltransferase"/>
</dbReference>
<dbReference type="InterPro" id="IPR019786">
    <property type="entry name" value="Zinc_finger_PHD-type_CS"/>
</dbReference>
<dbReference type="Proteomes" id="UP001652660">
    <property type="component" value="Chromosome 1e"/>
</dbReference>
<dbReference type="PROSITE" id="PS01359">
    <property type="entry name" value="ZF_PHD_1"/>
    <property type="match status" value="1"/>
</dbReference>
<keyword evidence="3 6" id="KW-0863">Zinc-finger</keyword>
<organism evidence="10 11">
    <name type="scientific">Coffea arabica</name>
    <name type="common">Arabian coffee</name>
    <dbReference type="NCBI Taxonomy" id="13443"/>
    <lineage>
        <taxon>Eukaryota</taxon>
        <taxon>Viridiplantae</taxon>
        <taxon>Streptophyta</taxon>
        <taxon>Embryophyta</taxon>
        <taxon>Tracheophyta</taxon>
        <taxon>Spermatophyta</taxon>
        <taxon>Magnoliopsida</taxon>
        <taxon>eudicotyledons</taxon>
        <taxon>Gunneridae</taxon>
        <taxon>Pentapetalae</taxon>
        <taxon>asterids</taxon>
        <taxon>lamiids</taxon>
        <taxon>Gentianales</taxon>
        <taxon>Rubiaceae</taxon>
        <taxon>Ixoroideae</taxon>
        <taxon>Gardenieae complex</taxon>
        <taxon>Bertiereae - Coffeeae clade</taxon>
        <taxon>Coffeeae</taxon>
        <taxon>Coffea</taxon>
    </lineage>
</organism>
<evidence type="ECO:0000256" key="7">
    <source>
        <dbReference type="SAM" id="MobiDB-lite"/>
    </source>
</evidence>
<dbReference type="InterPro" id="IPR001965">
    <property type="entry name" value="Znf_PHD"/>
</dbReference>
<feature type="compositionally biased region" description="Basic and acidic residues" evidence="7">
    <location>
        <begin position="183"/>
        <end position="199"/>
    </location>
</feature>
<dbReference type="PANTHER" id="PTHR46309:SF1">
    <property type="entry name" value="PHD FINGER PROTEIN 12"/>
    <property type="match status" value="1"/>
</dbReference>
<dbReference type="GeneID" id="113700401"/>
<feature type="region of interest" description="Disordered" evidence="7">
    <location>
        <begin position="476"/>
        <end position="542"/>
    </location>
</feature>
<dbReference type="InterPro" id="IPR000182">
    <property type="entry name" value="GNAT_dom"/>
</dbReference>
<feature type="region of interest" description="Disordered" evidence="7">
    <location>
        <begin position="1"/>
        <end position="97"/>
    </location>
</feature>
<feature type="compositionally biased region" description="Polar residues" evidence="7">
    <location>
        <begin position="28"/>
        <end position="41"/>
    </location>
</feature>
<proteinExistence type="predicted"/>
<feature type="compositionally biased region" description="Low complexity" evidence="7">
    <location>
        <begin position="754"/>
        <end position="766"/>
    </location>
</feature>
<name>A0ABM4UIF1_COFAR</name>
<reference evidence="10" key="1">
    <citation type="journal article" date="2025" name="Foods">
        <title>Unveiling the Microbial Signatures of Arabica Coffee Cherries: Insights into Ripeness Specific Diversity, Functional Traits, and Implications for Quality and Safety.</title>
        <authorList>
            <consortium name="RefSeq"/>
            <person name="Tenea G.N."/>
            <person name="Cifuentes V."/>
            <person name="Reyes P."/>
            <person name="Cevallos-Vallejos M."/>
        </authorList>
    </citation>
    <scope>NUCLEOTIDE SEQUENCE [LARGE SCALE GENOMIC DNA]</scope>
</reference>
<evidence type="ECO:0000256" key="6">
    <source>
        <dbReference type="PROSITE-ProRule" id="PRU00146"/>
    </source>
</evidence>
<dbReference type="SUPFAM" id="SSF55729">
    <property type="entry name" value="Acyl-CoA N-acyltransferases (Nat)"/>
    <property type="match status" value="1"/>
</dbReference>
<dbReference type="RefSeq" id="XP_071907065.1">
    <property type="nucleotide sequence ID" value="XM_072050964.1"/>
</dbReference>
<feature type="compositionally biased region" description="Basic residues" evidence="7">
    <location>
        <begin position="147"/>
        <end position="156"/>
    </location>
</feature>
<keyword evidence="2" id="KW-0479">Metal-binding</keyword>
<keyword evidence="4" id="KW-0862">Zinc</keyword>
<evidence type="ECO:0000256" key="4">
    <source>
        <dbReference type="ARBA" id="ARBA00022833"/>
    </source>
</evidence>
<gene>
    <name evidence="11" type="primary">LOC113700401</name>
</gene>
<feature type="region of interest" description="Disordered" evidence="7">
    <location>
        <begin position="259"/>
        <end position="338"/>
    </location>
</feature>
<evidence type="ECO:0000259" key="9">
    <source>
        <dbReference type="PROSITE" id="PS51186"/>
    </source>
</evidence>
<feature type="compositionally biased region" description="Basic residues" evidence="7">
    <location>
        <begin position="531"/>
        <end position="542"/>
    </location>
</feature>
<comment type="subcellular location">
    <subcellularLocation>
        <location evidence="1">Nucleus</location>
    </subcellularLocation>
</comment>
<feature type="region of interest" description="Disordered" evidence="7">
    <location>
        <begin position="350"/>
        <end position="379"/>
    </location>
</feature>
<dbReference type="PANTHER" id="PTHR46309">
    <property type="entry name" value="PHD FINGER PROTEIN 12"/>
    <property type="match status" value="1"/>
</dbReference>
<dbReference type="Pfam" id="PF22970">
    <property type="entry name" value="DUF7028"/>
    <property type="match status" value="1"/>
</dbReference>
<dbReference type="PROSITE" id="PS50016">
    <property type="entry name" value="ZF_PHD_2"/>
    <property type="match status" value="1"/>
</dbReference>
<reference evidence="11" key="2">
    <citation type="submission" date="2025-08" db="UniProtKB">
        <authorList>
            <consortium name="RefSeq"/>
        </authorList>
    </citation>
    <scope>IDENTIFICATION</scope>
    <source>
        <tissue evidence="11">Leaves</tissue>
    </source>
</reference>
<dbReference type="SUPFAM" id="SSF57903">
    <property type="entry name" value="FYVE/PHD zinc finger"/>
    <property type="match status" value="1"/>
</dbReference>
<dbReference type="Pfam" id="PF16135">
    <property type="entry name" value="TDBD"/>
    <property type="match status" value="1"/>
</dbReference>
<evidence type="ECO:0000256" key="1">
    <source>
        <dbReference type="ARBA" id="ARBA00004123"/>
    </source>
</evidence>